<evidence type="ECO:0008006" key="4">
    <source>
        <dbReference type="Google" id="ProtNLM"/>
    </source>
</evidence>
<keyword evidence="3" id="KW-1185">Reference proteome</keyword>
<dbReference type="AlphaFoldDB" id="A0A919PHQ6"/>
<keyword evidence="1" id="KW-0812">Transmembrane</keyword>
<evidence type="ECO:0000256" key="1">
    <source>
        <dbReference type="SAM" id="Phobius"/>
    </source>
</evidence>
<feature type="transmembrane region" description="Helical" evidence="1">
    <location>
        <begin position="6"/>
        <end position="21"/>
    </location>
</feature>
<evidence type="ECO:0000313" key="3">
    <source>
        <dbReference type="Proteomes" id="UP000660611"/>
    </source>
</evidence>
<evidence type="ECO:0000313" key="2">
    <source>
        <dbReference type="EMBL" id="GIG42443.1"/>
    </source>
</evidence>
<dbReference type="Proteomes" id="UP000660611">
    <property type="component" value="Unassembled WGS sequence"/>
</dbReference>
<organism evidence="2 3">
    <name type="scientific">Dactylosporangium siamense</name>
    <dbReference type="NCBI Taxonomy" id="685454"/>
    <lineage>
        <taxon>Bacteria</taxon>
        <taxon>Bacillati</taxon>
        <taxon>Actinomycetota</taxon>
        <taxon>Actinomycetes</taxon>
        <taxon>Micromonosporales</taxon>
        <taxon>Micromonosporaceae</taxon>
        <taxon>Dactylosporangium</taxon>
    </lineage>
</organism>
<sequence length="262" mass="27800">MAGVVTAGAAAFYAGLLAVWLRRCRRHRRAGAGYLRDIEIEPFHALAKTGWSSKVVNHAAMEDAAVATLLIDELVVIDTEGKLTPTARGGDPTYAPEHGVVAAWLECLRRAEGPATVSQLRDDPELRQRCEAFVQEQDALLDPPTSPPSDSFIWVLYLVAPALGLFYATLMVSPGEPGLTAQFLGGVFEVALFGLTYLTAAIFMILAYGLYGLAGYPHYPDVVREHCVGLPPHPATAALGADERALLLTSAGSAATPAGADS</sequence>
<protein>
    <recommendedName>
        <fullName evidence="4">TIGR04222 domain-containing membrane protein</fullName>
    </recommendedName>
</protein>
<comment type="caution">
    <text evidence="2">The sequence shown here is derived from an EMBL/GenBank/DDBJ whole genome shotgun (WGS) entry which is preliminary data.</text>
</comment>
<accession>A0A919PHQ6</accession>
<feature type="transmembrane region" description="Helical" evidence="1">
    <location>
        <begin position="152"/>
        <end position="170"/>
    </location>
</feature>
<keyword evidence="1" id="KW-1133">Transmembrane helix</keyword>
<gene>
    <name evidence="2" type="ORF">Dsi01nite_004840</name>
</gene>
<keyword evidence="1" id="KW-0472">Membrane</keyword>
<reference evidence="2" key="1">
    <citation type="submission" date="2021-01" db="EMBL/GenBank/DDBJ databases">
        <title>Whole genome shotgun sequence of Dactylosporangium siamense NBRC 106093.</title>
        <authorList>
            <person name="Komaki H."/>
            <person name="Tamura T."/>
        </authorList>
    </citation>
    <scope>NUCLEOTIDE SEQUENCE</scope>
    <source>
        <strain evidence="2">NBRC 106093</strain>
    </source>
</reference>
<dbReference type="EMBL" id="BONQ01000014">
    <property type="protein sequence ID" value="GIG42443.1"/>
    <property type="molecule type" value="Genomic_DNA"/>
</dbReference>
<name>A0A919PHQ6_9ACTN</name>
<proteinExistence type="predicted"/>
<feature type="transmembrane region" description="Helical" evidence="1">
    <location>
        <begin position="190"/>
        <end position="211"/>
    </location>
</feature>